<reference evidence="2" key="2">
    <citation type="submission" date="2016-05" db="EMBL/GenBank/DDBJ databases">
        <title>Comparative analysis highlights variable genome content of wheat rusts and divergence of the mating loci.</title>
        <authorList>
            <person name="Cuomo C.A."/>
            <person name="Bakkeren G."/>
            <person name="Szabo L."/>
            <person name="Khalil H."/>
            <person name="Joly D."/>
            <person name="Goldberg J."/>
            <person name="Young S."/>
            <person name="Zeng Q."/>
            <person name="Fellers J."/>
        </authorList>
    </citation>
    <scope>NUCLEOTIDE SEQUENCE [LARGE SCALE GENOMIC DNA]</scope>
    <source>
        <strain evidence="2">1-1 BBBD Race 1</strain>
    </source>
</reference>
<feature type="region of interest" description="Disordered" evidence="1">
    <location>
        <begin position="70"/>
        <end position="102"/>
    </location>
</feature>
<sequence length="156" mass="17513">MPVEHSPRGQTKILPAVGGKVVLQAPKDGIRYSKEEVEAMNPAERLWYDNHRDRPECQEDLIGYDEDLVGQMKIDPPGNPEPEDPKRFGPAPPVNAEPIQPSYKTEPLKVLKYWPEEHPKFKGLPGDNAVSWLGRLAVHLHNRGAHPAIWHKVGGL</sequence>
<reference evidence="3 4" key="3">
    <citation type="journal article" date="2017" name="G3 (Bethesda)">
        <title>Comparative analysis highlights variable genome content of wheat rusts and divergence of the mating loci.</title>
        <authorList>
            <person name="Cuomo C.A."/>
            <person name="Bakkeren G."/>
            <person name="Khalil H.B."/>
            <person name="Panwar V."/>
            <person name="Joly D."/>
            <person name="Linning R."/>
            <person name="Sakthikumar S."/>
            <person name="Song X."/>
            <person name="Adiconis X."/>
            <person name="Fan L."/>
            <person name="Goldberg J.M."/>
            <person name="Levin J.Z."/>
            <person name="Young S."/>
            <person name="Zeng Q."/>
            <person name="Anikster Y."/>
            <person name="Bruce M."/>
            <person name="Wang M."/>
            <person name="Yin C."/>
            <person name="McCallum B."/>
            <person name="Szabo L.J."/>
            <person name="Hulbert S."/>
            <person name="Chen X."/>
            <person name="Fellers J.P."/>
        </authorList>
    </citation>
    <scope>NUCLEOTIDE SEQUENCE</scope>
    <source>
        <strain evidence="3">isolate 1-1 / race 1 (BBBD)</strain>
        <strain evidence="4">Isolate 1-1 / race 1 (BBBD)</strain>
    </source>
</reference>
<accession>A0A180G0W7</accession>
<evidence type="ECO:0000256" key="1">
    <source>
        <dbReference type="SAM" id="MobiDB-lite"/>
    </source>
</evidence>
<protein>
    <submittedName>
        <fullName evidence="2 3">Uncharacterized protein</fullName>
    </submittedName>
</protein>
<evidence type="ECO:0000313" key="3">
    <source>
        <dbReference type="EnsemblFungi" id="PTTG_04009-t43_1-p1"/>
    </source>
</evidence>
<dbReference type="EnsemblFungi" id="PTTG_04009-t43_1">
    <property type="protein sequence ID" value="PTTG_04009-t43_1-p1"/>
    <property type="gene ID" value="PTTG_04009"/>
</dbReference>
<dbReference type="EMBL" id="ADAS02001386">
    <property type="protein sequence ID" value="OAV86254.1"/>
    <property type="molecule type" value="Genomic_DNA"/>
</dbReference>
<evidence type="ECO:0000313" key="2">
    <source>
        <dbReference type="EMBL" id="OAV86254.1"/>
    </source>
</evidence>
<proteinExistence type="predicted"/>
<reference evidence="3" key="4">
    <citation type="submission" date="2025-05" db="UniProtKB">
        <authorList>
            <consortium name="EnsemblFungi"/>
        </authorList>
    </citation>
    <scope>IDENTIFICATION</scope>
    <source>
        <strain evidence="3">isolate 1-1 / race 1 (BBBD)</strain>
    </source>
</reference>
<keyword evidence="4" id="KW-1185">Reference proteome</keyword>
<organism evidence="2">
    <name type="scientific">Puccinia triticina (isolate 1-1 / race 1 (BBBD))</name>
    <name type="common">Brown leaf rust fungus</name>
    <dbReference type="NCBI Taxonomy" id="630390"/>
    <lineage>
        <taxon>Eukaryota</taxon>
        <taxon>Fungi</taxon>
        <taxon>Dikarya</taxon>
        <taxon>Basidiomycota</taxon>
        <taxon>Pucciniomycotina</taxon>
        <taxon>Pucciniomycetes</taxon>
        <taxon>Pucciniales</taxon>
        <taxon>Pucciniaceae</taxon>
        <taxon>Puccinia</taxon>
    </lineage>
</organism>
<gene>
    <name evidence="2" type="ORF">PTTG_04009</name>
</gene>
<dbReference type="Proteomes" id="UP000005240">
    <property type="component" value="Unassembled WGS sequence"/>
</dbReference>
<dbReference type="AlphaFoldDB" id="A0A180G0W7"/>
<name>A0A180G0W7_PUCT1</name>
<dbReference type="VEuPathDB" id="FungiDB:PTTG_04009"/>
<evidence type="ECO:0000313" key="4">
    <source>
        <dbReference type="Proteomes" id="UP000005240"/>
    </source>
</evidence>
<reference evidence="2" key="1">
    <citation type="submission" date="2009-11" db="EMBL/GenBank/DDBJ databases">
        <authorList>
            <consortium name="The Broad Institute Genome Sequencing Platform"/>
            <person name="Ward D."/>
            <person name="Feldgarden M."/>
            <person name="Earl A."/>
            <person name="Young S.K."/>
            <person name="Zeng Q."/>
            <person name="Koehrsen M."/>
            <person name="Alvarado L."/>
            <person name="Berlin A."/>
            <person name="Bochicchio J."/>
            <person name="Borenstein D."/>
            <person name="Chapman S.B."/>
            <person name="Chen Z."/>
            <person name="Engels R."/>
            <person name="Freedman E."/>
            <person name="Gellesch M."/>
            <person name="Goldberg J."/>
            <person name="Griggs A."/>
            <person name="Gujja S."/>
            <person name="Heilman E."/>
            <person name="Heiman D."/>
            <person name="Hepburn T."/>
            <person name="Howarth C."/>
            <person name="Jen D."/>
            <person name="Larson L."/>
            <person name="Lewis B."/>
            <person name="Mehta T."/>
            <person name="Park D."/>
            <person name="Pearson M."/>
            <person name="Roberts A."/>
            <person name="Saif S."/>
            <person name="Shea T."/>
            <person name="Shenoy N."/>
            <person name="Sisk P."/>
            <person name="Stolte C."/>
            <person name="Sykes S."/>
            <person name="Thomson T."/>
            <person name="Walk T."/>
            <person name="White J."/>
            <person name="Yandava C."/>
            <person name="Izard J."/>
            <person name="Baranova O.V."/>
            <person name="Blanton J.M."/>
            <person name="Tanner A.C."/>
            <person name="Dewhirst F.E."/>
            <person name="Haas B."/>
            <person name="Nusbaum C."/>
            <person name="Birren B."/>
        </authorList>
    </citation>
    <scope>NUCLEOTIDE SEQUENCE [LARGE SCALE GENOMIC DNA]</scope>
    <source>
        <strain evidence="2">1-1 BBBD Race 1</strain>
    </source>
</reference>